<evidence type="ECO:0000313" key="4">
    <source>
        <dbReference type="Proteomes" id="UP000245921"/>
    </source>
</evidence>
<proteinExistence type="inferred from homology"/>
<dbReference type="NCBIfam" id="TIGR01552">
    <property type="entry name" value="phd_fam"/>
    <property type="match status" value="1"/>
</dbReference>
<reference evidence="3 4" key="1">
    <citation type="submission" date="2018-05" db="EMBL/GenBank/DDBJ databases">
        <title>Genomic Encyclopedia of Type Strains, Phase IV (KMG-IV): sequencing the most valuable type-strain genomes for metagenomic binning, comparative biology and taxonomic classification.</title>
        <authorList>
            <person name="Goeker M."/>
        </authorList>
    </citation>
    <scope>NUCLEOTIDE SEQUENCE [LARGE SCALE GENOMIC DNA]</scope>
    <source>
        <strain evidence="3 4">DSM 24906</strain>
    </source>
</reference>
<dbReference type="Gene3D" id="3.40.1620.10">
    <property type="entry name" value="YefM-like domain"/>
    <property type="match status" value="1"/>
</dbReference>
<sequence>MNLSNYEFQSVAQAKANFSKVIESSKKGEIIITKNGKPESIIMNYEKFKNMMNFLEEIKDLSLLDASEVTNYKQIKEFFNNFED</sequence>
<dbReference type="RefSeq" id="WP_109605258.1">
    <property type="nucleotide sequence ID" value="NZ_JAMHJO010000017.1"/>
</dbReference>
<organism evidence="3 4">
    <name type="scientific">Oceanotoga teriensis</name>
    <dbReference type="NCBI Taxonomy" id="515440"/>
    <lineage>
        <taxon>Bacteria</taxon>
        <taxon>Thermotogati</taxon>
        <taxon>Thermotogota</taxon>
        <taxon>Thermotogae</taxon>
        <taxon>Petrotogales</taxon>
        <taxon>Petrotogaceae</taxon>
        <taxon>Oceanotoga</taxon>
    </lineage>
</organism>
<comment type="similarity">
    <text evidence="1 2">Belongs to the phD/YefM antitoxin family.</text>
</comment>
<name>A0AA45C5Y6_9BACT</name>
<dbReference type="Proteomes" id="UP000245921">
    <property type="component" value="Unassembled WGS sequence"/>
</dbReference>
<accession>A0AA45C5Y6</accession>
<protein>
    <recommendedName>
        <fullName evidence="2">Antitoxin</fullName>
    </recommendedName>
</protein>
<dbReference type="InterPro" id="IPR036165">
    <property type="entry name" value="YefM-like_sf"/>
</dbReference>
<dbReference type="EMBL" id="QGGI01000013">
    <property type="protein sequence ID" value="PWJ90057.1"/>
    <property type="molecule type" value="Genomic_DNA"/>
</dbReference>
<evidence type="ECO:0000256" key="2">
    <source>
        <dbReference type="RuleBase" id="RU362080"/>
    </source>
</evidence>
<evidence type="ECO:0000256" key="1">
    <source>
        <dbReference type="ARBA" id="ARBA00009981"/>
    </source>
</evidence>
<dbReference type="SUPFAM" id="SSF143120">
    <property type="entry name" value="YefM-like"/>
    <property type="match status" value="1"/>
</dbReference>
<dbReference type="AlphaFoldDB" id="A0AA45C5Y6"/>
<dbReference type="InterPro" id="IPR006442">
    <property type="entry name" value="Antitoxin_Phd/YefM"/>
</dbReference>
<dbReference type="Pfam" id="PF02604">
    <property type="entry name" value="PhdYeFM_antitox"/>
    <property type="match status" value="1"/>
</dbReference>
<gene>
    <name evidence="3" type="ORF">C7380_11345</name>
</gene>
<evidence type="ECO:0000313" key="3">
    <source>
        <dbReference type="EMBL" id="PWJ90057.1"/>
    </source>
</evidence>
<keyword evidence="4" id="KW-1185">Reference proteome</keyword>
<comment type="caution">
    <text evidence="3">The sequence shown here is derived from an EMBL/GenBank/DDBJ whole genome shotgun (WGS) entry which is preliminary data.</text>
</comment>
<comment type="function">
    <text evidence="2">Antitoxin component of a type II toxin-antitoxin (TA) system.</text>
</comment>